<organism evidence="2 3">
    <name type="scientific">Spiroplasma chrysopicola DF-1</name>
    <dbReference type="NCBI Taxonomy" id="1276227"/>
    <lineage>
        <taxon>Bacteria</taxon>
        <taxon>Bacillati</taxon>
        <taxon>Mycoplasmatota</taxon>
        <taxon>Mollicutes</taxon>
        <taxon>Entomoplasmatales</taxon>
        <taxon>Spiroplasmataceae</taxon>
        <taxon>Spiroplasma</taxon>
    </lineage>
</organism>
<keyword evidence="3" id="KW-1185">Reference proteome</keyword>
<dbReference type="EMBL" id="CP005077">
    <property type="protein sequence ID" value="AGM24754.1"/>
    <property type="molecule type" value="Genomic_DNA"/>
</dbReference>
<dbReference type="OrthoDB" id="390382at2"/>
<evidence type="ECO:0000313" key="3">
    <source>
        <dbReference type="Proteomes" id="UP000013964"/>
    </source>
</evidence>
<protein>
    <recommendedName>
        <fullName evidence="4">Transmembrane protein</fullName>
    </recommendedName>
</protein>
<feature type="transmembrane region" description="Helical" evidence="1">
    <location>
        <begin position="7"/>
        <end position="28"/>
    </location>
</feature>
<evidence type="ECO:0000256" key="1">
    <source>
        <dbReference type="SAM" id="Phobius"/>
    </source>
</evidence>
<gene>
    <name evidence="2" type="ORF">SCHRY_v1c01690</name>
</gene>
<evidence type="ECO:0008006" key="4">
    <source>
        <dbReference type="Google" id="ProtNLM"/>
    </source>
</evidence>
<feature type="transmembrane region" description="Helical" evidence="1">
    <location>
        <begin position="211"/>
        <end position="230"/>
    </location>
</feature>
<keyword evidence="1" id="KW-0812">Transmembrane</keyword>
<reference evidence="2 3" key="1">
    <citation type="journal article" date="2013" name="Genome Biol. Evol.">
        <title>Complete genomes of two dipteran-associated spiroplasmas provided insights into the origin, dynamics, and impacts of viral invasion in spiroplasma.</title>
        <authorList>
            <person name="Ku C."/>
            <person name="Lo W.S."/>
            <person name="Chen L.L."/>
            <person name="Kuo C.H."/>
        </authorList>
    </citation>
    <scope>NUCLEOTIDE SEQUENCE [LARGE SCALE GENOMIC DNA]</scope>
    <source>
        <strain evidence="2 3">DF-1</strain>
    </source>
</reference>
<accession>R4UA50</accession>
<dbReference type="KEGG" id="scr:SCHRY_v1c01690"/>
<feature type="transmembrane region" description="Helical" evidence="1">
    <location>
        <begin position="40"/>
        <end position="68"/>
    </location>
</feature>
<dbReference type="AlphaFoldDB" id="R4UA50"/>
<dbReference type="HOGENOM" id="CLU_1115216_0_0_14"/>
<dbReference type="STRING" id="1276227.SCHRY_v1c01690"/>
<dbReference type="PATRIC" id="fig|1276227.3.peg.169"/>
<sequence length="249" mass="29623">MKQKAKFSFLILFCGLEFAVLLSSFLYYVLTYKLNVANYFFYFISWWSVQTDVVILLFGLINLLAFLPKIKVKLADSYGFMLYVLFAAILTMLFFTVSIIVGVITKVNFVPKNGHLGLYWFFTIVQHWLCPILFIIYYALFVEKQTVNAKNFYRHTLYKFYLHPLLYTILIAIRQAVLLILPLDNQLWAFTEGINYYVPYFFQDFRHPEYYILYLVTLAIMLFFLISIIIRINNLIILKKELNNRNLIN</sequence>
<feature type="transmembrane region" description="Helical" evidence="1">
    <location>
        <begin position="80"/>
        <end position="105"/>
    </location>
</feature>
<feature type="transmembrane region" description="Helical" evidence="1">
    <location>
        <begin position="160"/>
        <end position="181"/>
    </location>
</feature>
<dbReference type="Proteomes" id="UP000013964">
    <property type="component" value="Chromosome"/>
</dbReference>
<evidence type="ECO:0000313" key="2">
    <source>
        <dbReference type="EMBL" id="AGM24754.1"/>
    </source>
</evidence>
<name>R4UA50_9MOLU</name>
<dbReference type="RefSeq" id="WP_016338580.1">
    <property type="nucleotide sequence ID" value="NC_021280.1"/>
</dbReference>
<proteinExistence type="predicted"/>
<feature type="transmembrane region" description="Helical" evidence="1">
    <location>
        <begin position="117"/>
        <end position="140"/>
    </location>
</feature>
<keyword evidence="1" id="KW-0472">Membrane</keyword>
<keyword evidence="1" id="KW-1133">Transmembrane helix</keyword>